<reference evidence="1 2" key="1">
    <citation type="submission" date="2022-02" db="EMBL/GenBank/DDBJ databases">
        <title>Description of Brenneria tiliae sp. nov. isolated from symptomatic Tilia x moltkei and Tilia x europaea trees in the UK.</title>
        <authorList>
            <person name="Kile H."/>
        </authorList>
    </citation>
    <scope>NUCLEOTIDE SEQUENCE [LARGE SCALE GENOMIC DNA]</scope>
    <source>
        <strain evidence="1 2">MC1SB4.1</strain>
    </source>
</reference>
<proteinExistence type="predicted"/>
<dbReference type="InterPro" id="IPR016039">
    <property type="entry name" value="Thiolase-like"/>
</dbReference>
<name>A0ABT0MT69_9GAMM</name>
<evidence type="ECO:0000313" key="1">
    <source>
        <dbReference type="EMBL" id="MCL2893051.1"/>
    </source>
</evidence>
<dbReference type="EMBL" id="JAKPBZ010000110">
    <property type="protein sequence ID" value="MCL2893051.1"/>
    <property type="molecule type" value="Genomic_DNA"/>
</dbReference>
<accession>A0ABT0MT69</accession>
<dbReference type="Gene3D" id="3.40.47.10">
    <property type="match status" value="1"/>
</dbReference>
<dbReference type="SUPFAM" id="SSF53901">
    <property type="entry name" value="Thiolase-like"/>
    <property type="match status" value="1"/>
</dbReference>
<protein>
    <submittedName>
        <fullName evidence="1">Coronafacic acid synthetase</fullName>
    </submittedName>
</protein>
<gene>
    <name evidence="1" type="ORF">MFP26_10185</name>
</gene>
<evidence type="ECO:0000313" key="2">
    <source>
        <dbReference type="Proteomes" id="UP001203069"/>
    </source>
</evidence>
<sequence length="178" mass="18351">MNEQAVINACGLAILGRGVATAPDLSSLKPKQKASLYADPLAWLVLEAVEQALKENSSALSSSGLAVGHIAVSDQCTAHTLHGIGTTIPSGRISPLRFSGACPGMICCLPSLFLGFSGPSLVLSMPPDSGLPPALTIASIWLHECSATHVIVTYHRKDTSGHGVTSLILANQDTGGQQ</sequence>
<organism evidence="1 2">
    <name type="scientific">Brenneria tiliae</name>
    <dbReference type="NCBI Taxonomy" id="2914984"/>
    <lineage>
        <taxon>Bacteria</taxon>
        <taxon>Pseudomonadati</taxon>
        <taxon>Pseudomonadota</taxon>
        <taxon>Gammaproteobacteria</taxon>
        <taxon>Enterobacterales</taxon>
        <taxon>Pectobacteriaceae</taxon>
        <taxon>Brenneria</taxon>
    </lineage>
</organism>
<comment type="caution">
    <text evidence="1">The sequence shown here is derived from an EMBL/GenBank/DDBJ whole genome shotgun (WGS) entry which is preliminary data.</text>
</comment>
<dbReference type="Proteomes" id="UP001203069">
    <property type="component" value="Unassembled WGS sequence"/>
</dbReference>
<keyword evidence="2" id="KW-1185">Reference proteome</keyword>
<dbReference type="RefSeq" id="WP_249244605.1">
    <property type="nucleotide sequence ID" value="NZ_JAKPBZ010000110.1"/>
</dbReference>